<evidence type="ECO:0000256" key="14">
    <source>
        <dbReference type="ARBA" id="ARBA00022989"/>
    </source>
</evidence>
<comment type="subcellular location">
    <subcellularLocation>
        <location evidence="3">Cytoplasm</location>
    </subcellularLocation>
    <subcellularLocation>
        <location evidence="2">Membrane</location>
        <topology evidence="2">Multi-pass membrane protein</topology>
    </subcellularLocation>
    <subcellularLocation>
        <location evidence="1">Nucleus</location>
    </subcellularLocation>
</comment>
<comment type="similarity">
    <text evidence="4">Belongs to the PRPH2/ROM1 family.</text>
</comment>
<evidence type="ECO:0000256" key="17">
    <source>
        <dbReference type="ARBA" id="ARBA00023242"/>
    </source>
</evidence>
<keyword evidence="24" id="KW-1185">Reference proteome</keyword>
<evidence type="ECO:0000256" key="19">
    <source>
        <dbReference type="ARBA" id="ARBA00064982"/>
    </source>
</evidence>
<sequence length="705" mass="79814">MALMLVKFDLKKRVKLAQTVWFMYWFAVMAGVLVLSMGLFFKIELRKRSELMDNKESHFLPNLLIFMGLIACGINAFGGKVCYDSLDPTKFAKWKPMLKSFLVFCVVFNVLLLLTALLCFLMRIPLQFTLAEGLRNGMRYYKDTDTPGHCYMKRTLDLMQIEFRCCGNDHYRDWFEIQWVSNRYLDFSSKEVKDRIGSNVDGQYLMDGVPFSCCNPSSPRPCIQHQMTNNSAHYSYDHYTEDLNIWKRGCRDALLSYYGGLMNTIGALVVLVTMLEVAVTVGMQYVDSSLSTLANPEDPESESEGWILEKTVKETFTDIMAKMKAMGKAELRFDFDPLREWRPAGSSHRSSGTQKAMVGETEVKERPKSNPDYLMQLMNDRKVMSSLPNFSGIFTHLERLLDEEIGRVRKDMYNDTLNGGMFNGRDMEELPEAIGPVAQLQEKLYVPVKEYPDFNFVGRILGPRGLTAKQLEAETGCKIMVRGKGSMRDKKKEEMNRGKPNWEHLSEDLHVLITVEDTHNRAKIKLQRAINEVKKLLVPAAEGEDNLKKMQLMELAILNGTYRDANVKTPTAAFPLATPQAPRIITGPTPVLPPTLRNPAPVTTPTIMPLIRQIQSSTLVPGANPHPALVQQGPESGIIYTPYEYPYTLTPSILEYPIDSTGVLVPSSCVFAAGAMTTKVRRHDKRIHPYQRVVTTDRAATATNP</sequence>
<dbReference type="CDD" id="cd22465">
    <property type="entry name" value="KH-I_Hqk"/>
    <property type="match status" value="1"/>
</dbReference>
<evidence type="ECO:0000313" key="24">
    <source>
        <dbReference type="Proteomes" id="UP001187415"/>
    </source>
</evidence>
<feature type="transmembrane region" description="Helical" evidence="21">
    <location>
        <begin position="101"/>
        <end position="121"/>
    </location>
</feature>
<proteinExistence type="inferred from homology"/>
<dbReference type="PANTHER" id="PTHR11208:SF152">
    <property type="entry name" value="PROTEIN QUAKING-B-RELATED"/>
    <property type="match status" value="1"/>
</dbReference>
<keyword evidence="17" id="KW-0539">Nucleus</keyword>
<dbReference type="InterPro" id="IPR042026">
    <property type="entry name" value="Peripherin_LEL"/>
</dbReference>
<dbReference type="Pfam" id="PF16551">
    <property type="entry name" value="Quaking_NLS"/>
    <property type="match status" value="1"/>
</dbReference>
<feature type="region of interest" description="Disordered" evidence="20">
    <location>
        <begin position="342"/>
        <end position="370"/>
    </location>
</feature>
<keyword evidence="16" id="KW-0508">mRNA splicing</keyword>
<dbReference type="Pfam" id="PF16544">
    <property type="entry name" value="STAR_dimer"/>
    <property type="match status" value="1"/>
</dbReference>
<dbReference type="SUPFAM" id="SSF48652">
    <property type="entry name" value="Tetraspanin"/>
    <property type="match status" value="1"/>
</dbReference>
<evidence type="ECO:0000256" key="21">
    <source>
        <dbReference type="SAM" id="Phobius"/>
    </source>
</evidence>
<evidence type="ECO:0000256" key="6">
    <source>
        <dbReference type="ARBA" id="ARBA00022473"/>
    </source>
</evidence>
<evidence type="ECO:0000256" key="16">
    <source>
        <dbReference type="ARBA" id="ARBA00023187"/>
    </source>
</evidence>
<keyword evidence="6" id="KW-0217">Developmental protein</keyword>
<dbReference type="InterPro" id="IPR055256">
    <property type="entry name" value="KH_1_KHDC4/BBP-like"/>
</dbReference>
<feature type="domain" description="K Homology" evidence="22">
    <location>
        <begin position="438"/>
        <end position="538"/>
    </location>
</feature>
<evidence type="ECO:0000256" key="11">
    <source>
        <dbReference type="ARBA" id="ARBA00022816"/>
    </source>
</evidence>
<evidence type="ECO:0000259" key="22">
    <source>
        <dbReference type="SMART" id="SM00322"/>
    </source>
</evidence>
<dbReference type="GO" id="GO:0005634">
    <property type="term" value="C:nucleus"/>
    <property type="evidence" value="ECO:0007669"/>
    <property type="project" value="UniProtKB-SubCell"/>
</dbReference>
<evidence type="ECO:0000256" key="4">
    <source>
        <dbReference type="ARBA" id="ARBA00010674"/>
    </source>
</evidence>
<dbReference type="Gene3D" id="3.30.1370.10">
    <property type="entry name" value="K Homology domain, type 1"/>
    <property type="match status" value="1"/>
</dbReference>
<dbReference type="InterPro" id="IPR036612">
    <property type="entry name" value="KH_dom_type_1_sf"/>
</dbReference>
<keyword evidence="8" id="KW-0507">mRNA processing</keyword>
<dbReference type="GO" id="GO:0006417">
    <property type="term" value="P:regulation of translation"/>
    <property type="evidence" value="ECO:0007669"/>
    <property type="project" value="UniProtKB-KW"/>
</dbReference>
<dbReference type="Pfam" id="PF00335">
    <property type="entry name" value="Tetraspanin"/>
    <property type="match status" value="1"/>
</dbReference>
<dbReference type="InterPro" id="IPR018498">
    <property type="entry name" value="Peripherin/rom-1_CS"/>
</dbReference>
<dbReference type="Pfam" id="PF22675">
    <property type="entry name" value="KH-I_KHDC4-BBP"/>
    <property type="match status" value="1"/>
</dbReference>
<keyword evidence="13" id="KW-0694">RNA-binding</keyword>
<gene>
    <name evidence="23" type="ORF">Q5P01_023565</name>
</gene>
<keyword evidence="10" id="KW-0221">Differentiation</keyword>
<dbReference type="PROSITE" id="PS00930">
    <property type="entry name" value="RDS_ROM1"/>
    <property type="match status" value="1"/>
</dbReference>
<keyword evidence="5" id="KW-0813">Transport</keyword>
<keyword evidence="12" id="KW-0810">Translation regulation</keyword>
<feature type="transmembrane region" description="Helical" evidence="21">
    <location>
        <begin position="62"/>
        <end position="81"/>
    </location>
</feature>
<dbReference type="SUPFAM" id="SSF54791">
    <property type="entry name" value="Eukaryotic type KH-domain (KH-domain type I)"/>
    <property type="match status" value="1"/>
</dbReference>
<comment type="similarity">
    <text evidence="18">Belongs to the quaking family.</text>
</comment>
<name>A0AA88IPH4_CHASR</name>
<keyword evidence="9 21" id="KW-0812">Transmembrane</keyword>
<dbReference type="InterPro" id="IPR032367">
    <property type="entry name" value="Quaking_NLS"/>
</dbReference>
<dbReference type="PANTHER" id="PTHR11208">
    <property type="entry name" value="RNA-BINDING PROTEIN RELATED"/>
    <property type="match status" value="1"/>
</dbReference>
<organism evidence="23 24">
    <name type="scientific">Channa striata</name>
    <name type="common">Snakehead murrel</name>
    <name type="synonym">Ophicephalus striatus</name>
    <dbReference type="NCBI Taxonomy" id="64152"/>
    <lineage>
        <taxon>Eukaryota</taxon>
        <taxon>Metazoa</taxon>
        <taxon>Chordata</taxon>
        <taxon>Craniata</taxon>
        <taxon>Vertebrata</taxon>
        <taxon>Euteleostomi</taxon>
        <taxon>Actinopterygii</taxon>
        <taxon>Neopterygii</taxon>
        <taxon>Teleostei</taxon>
        <taxon>Neoteleostei</taxon>
        <taxon>Acanthomorphata</taxon>
        <taxon>Anabantaria</taxon>
        <taxon>Anabantiformes</taxon>
        <taxon>Channoidei</taxon>
        <taxon>Channidae</taxon>
        <taxon>Channa</taxon>
    </lineage>
</organism>
<evidence type="ECO:0000256" key="13">
    <source>
        <dbReference type="ARBA" id="ARBA00022884"/>
    </source>
</evidence>
<dbReference type="CDD" id="cd03162">
    <property type="entry name" value="peripherin_like_LEL"/>
    <property type="match status" value="1"/>
</dbReference>
<dbReference type="GO" id="GO:0014866">
    <property type="term" value="P:skeletal myofibril assembly"/>
    <property type="evidence" value="ECO:0007669"/>
    <property type="project" value="UniProtKB-ARBA"/>
</dbReference>
<dbReference type="InterPro" id="IPR032377">
    <property type="entry name" value="STAR_dimer"/>
</dbReference>
<dbReference type="Proteomes" id="UP001187415">
    <property type="component" value="Unassembled WGS sequence"/>
</dbReference>
<dbReference type="PRINTS" id="PR00218">
    <property type="entry name" value="PERIPHERNRDS"/>
</dbReference>
<feature type="transmembrane region" description="Helical" evidence="21">
    <location>
        <begin position="20"/>
        <end position="41"/>
    </location>
</feature>
<evidence type="ECO:0000256" key="12">
    <source>
        <dbReference type="ARBA" id="ARBA00022845"/>
    </source>
</evidence>
<dbReference type="EMBL" id="JAUPFM010000019">
    <property type="protein sequence ID" value="KAK2820606.1"/>
    <property type="molecule type" value="Genomic_DNA"/>
</dbReference>
<evidence type="ECO:0000256" key="1">
    <source>
        <dbReference type="ARBA" id="ARBA00004123"/>
    </source>
</evidence>
<evidence type="ECO:0000256" key="8">
    <source>
        <dbReference type="ARBA" id="ARBA00022664"/>
    </source>
</evidence>
<evidence type="ECO:0000256" key="9">
    <source>
        <dbReference type="ARBA" id="ARBA00022692"/>
    </source>
</evidence>
<dbReference type="GO" id="GO:0006397">
    <property type="term" value="P:mRNA processing"/>
    <property type="evidence" value="ECO:0007669"/>
    <property type="project" value="UniProtKB-KW"/>
</dbReference>
<dbReference type="GO" id="GO:0007601">
    <property type="term" value="P:visual perception"/>
    <property type="evidence" value="ECO:0007669"/>
    <property type="project" value="InterPro"/>
</dbReference>
<evidence type="ECO:0000256" key="5">
    <source>
        <dbReference type="ARBA" id="ARBA00022448"/>
    </source>
</evidence>
<dbReference type="InterPro" id="IPR045071">
    <property type="entry name" value="BBP-like"/>
</dbReference>
<dbReference type="Gene3D" id="1.10.1450.10">
    <property type="entry name" value="Tetraspanin"/>
    <property type="match status" value="1"/>
</dbReference>
<evidence type="ECO:0000256" key="7">
    <source>
        <dbReference type="ARBA" id="ARBA00022490"/>
    </source>
</evidence>
<dbReference type="InterPro" id="IPR018499">
    <property type="entry name" value="Tetraspanin/Peripherin"/>
</dbReference>
<evidence type="ECO:0000256" key="20">
    <source>
        <dbReference type="SAM" id="MobiDB-lite"/>
    </source>
</evidence>
<dbReference type="GO" id="GO:0008380">
    <property type="term" value="P:RNA splicing"/>
    <property type="evidence" value="ECO:0007669"/>
    <property type="project" value="UniProtKB-KW"/>
</dbReference>
<keyword evidence="7" id="KW-0963">Cytoplasm</keyword>
<reference evidence="23" key="1">
    <citation type="submission" date="2023-07" db="EMBL/GenBank/DDBJ databases">
        <title>Chromosome-level Genome Assembly of Striped Snakehead (Channa striata).</title>
        <authorList>
            <person name="Liu H."/>
        </authorList>
    </citation>
    <scope>NUCLEOTIDE SEQUENCE</scope>
    <source>
        <strain evidence="23">Gz</strain>
        <tissue evidence="23">Muscle</tissue>
    </source>
</reference>
<dbReference type="GO" id="GO:0048024">
    <property type="term" value="P:regulation of mRNA splicing, via spliceosome"/>
    <property type="evidence" value="ECO:0007669"/>
    <property type="project" value="TreeGrafter"/>
</dbReference>
<keyword evidence="15 21" id="KW-0472">Membrane</keyword>
<evidence type="ECO:0000256" key="10">
    <source>
        <dbReference type="ARBA" id="ARBA00022782"/>
    </source>
</evidence>
<comment type="subunit">
    <text evidence="19">Homodimer; does not require RNA to homodimerize.</text>
</comment>
<accession>A0AA88IPH4</accession>
<evidence type="ECO:0000313" key="23">
    <source>
        <dbReference type="EMBL" id="KAK2820606.1"/>
    </source>
</evidence>
<evidence type="ECO:0000256" key="3">
    <source>
        <dbReference type="ARBA" id="ARBA00004496"/>
    </source>
</evidence>
<comment type="caution">
    <text evidence="23">The sequence shown here is derived from an EMBL/GenBank/DDBJ whole genome shotgun (WGS) entry which is preliminary data.</text>
</comment>
<dbReference type="GO" id="GO:0005737">
    <property type="term" value="C:cytoplasm"/>
    <property type="evidence" value="ECO:0007669"/>
    <property type="project" value="UniProtKB-SubCell"/>
</dbReference>
<dbReference type="SMART" id="SM00322">
    <property type="entry name" value="KH"/>
    <property type="match status" value="1"/>
</dbReference>
<dbReference type="FunFam" id="1.20.5.4010:FF:000001">
    <property type="entry name" value="protein quaking isoform X1"/>
    <property type="match status" value="1"/>
</dbReference>
<evidence type="ECO:0000256" key="18">
    <source>
        <dbReference type="ARBA" id="ARBA00037953"/>
    </source>
</evidence>
<keyword evidence="14 21" id="KW-1133">Transmembrane helix</keyword>
<dbReference type="InterPro" id="IPR004087">
    <property type="entry name" value="KH_dom"/>
</dbReference>
<dbReference type="FunFam" id="3.30.1370.10:FF:000055">
    <property type="entry name" value="protein quaking isoform X1"/>
    <property type="match status" value="1"/>
</dbReference>
<dbReference type="GO" id="GO:0016020">
    <property type="term" value="C:membrane"/>
    <property type="evidence" value="ECO:0007669"/>
    <property type="project" value="UniProtKB-SubCell"/>
</dbReference>
<protein>
    <recommendedName>
        <fullName evidence="22">K Homology domain-containing protein</fullName>
    </recommendedName>
</protein>
<dbReference type="InterPro" id="IPR008952">
    <property type="entry name" value="Tetraspanin_EC2_sf"/>
</dbReference>
<dbReference type="InterPro" id="IPR000830">
    <property type="entry name" value="Peripherin/rom-1"/>
</dbReference>
<dbReference type="FunFam" id="1.10.1450.10:FF:000002">
    <property type="entry name" value="Retinal outer segment membrane protein 1"/>
    <property type="match status" value="1"/>
</dbReference>
<keyword evidence="11" id="KW-0509">mRNA transport</keyword>
<dbReference type="AlphaFoldDB" id="A0AA88IPH4"/>
<dbReference type="GO" id="GO:0003730">
    <property type="term" value="F:mRNA 3'-UTR binding"/>
    <property type="evidence" value="ECO:0007669"/>
    <property type="project" value="UniProtKB-ARBA"/>
</dbReference>
<dbReference type="Gene3D" id="1.20.5.4010">
    <property type="match status" value="1"/>
</dbReference>
<dbReference type="GO" id="GO:0051028">
    <property type="term" value="P:mRNA transport"/>
    <property type="evidence" value="ECO:0007669"/>
    <property type="project" value="UniProtKB-KW"/>
</dbReference>
<evidence type="ECO:0000256" key="15">
    <source>
        <dbReference type="ARBA" id="ARBA00023136"/>
    </source>
</evidence>
<evidence type="ECO:0000256" key="2">
    <source>
        <dbReference type="ARBA" id="ARBA00004141"/>
    </source>
</evidence>